<sequence length="517" mass="57222">MSKAGGVSIIKRNVLLLIIIFAAVVIAALNSCGDNEPSDEELLADAKKTAFKHCGSCHEPPDASVLDSATWDKHILPAMGAKLGMRPFMDQYIAGPGAELSLADWTKIVVYYRYASPKKLKIPKPDALLDSAIFSVKRPANVDTTSGEAMTTMIKFNDVDKHFYTGDAGNKLYRWSSDLTATLVKKFHSPITDATFYQSATEPNSAVVTCIGILPPNDQLKGTLTHINLDKKSKDTTLMADSLPRPVKSAAADFNKDGLMDYISCGFGRDRGGLFLLQQQTNHTFKRKIIRAVPGPEIVCTGDFNGDGWPDIACLFAQADEGIWLFLNDKKGGFTTQNIIRFPSVYGSSSFQLMDVNHDGKLDIVYTCGDNNDYSPIFKPYHGVYIFTNQGNWKFIQTYFYHINGCSKAIAADFDKDGDLDLAVIAFFPDYKYHPTEGFTYHEQVSPGKFEVHEVPVNLLGRWISMEAGDIDGDGDTDLVLGNFSVGAQGLMNQKDYKPNWDMYEPIIVLQNKTIKK</sequence>
<dbReference type="Proteomes" id="UP000199705">
    <property type="component" value="Unassembled WGS sequence"/>
</dbReference>
<organism evidence="2 3">
    <name type="scientific">Mucilaginibacter gossypii</name>
    <dbReference type="NCBI Taxonomy" id="551996"/>
    <lineage>
        <taxon>Bacteria</taxon>
        <taxon>Pseudomonadati</taxon>
        <taxon>Bacteroidota</taxon>
        <taxon>Sphingobacteriia</taxon>
        <taxon>Sphingobacteriales</taxon>
        <taxon>Sphingobacteriaceae</taxon>
        <taxon>Mucilaginibacter</taxon>
    </lineage>
</organism>
<gene>
    <name evidence="2" type="ORF">SAMN05192573_102138</name>
</gene>
<dbReference type="InterPro" id="IPR013517">
    <property type="entry name" value="FG-GAP"/>
</dbReference>
<keyword evidence="1" id="KW-0732">Signal</keyword>
<evidence type="ECO:0000256" key="1">
    <source>
        <dbReference type="ARBA" id="ARBA00022729"/>
    </source>
</evidence>
<dbReference type="SUPFAM" id="SSF69318">
    <property type="entry name" value="Integrin alpha N-terminal domain"/>
    <property type="match status" value="1"/>
</dbReference>
<dbReference type="Gene3D" id="2.130.10.130">
    <property type="entry name" value="Integrin alpha, N-terminal"/>
    <property type="match status" value="2"/>
</dbReference>
<dbReference type="AlphaFoldDB" id="A0A1G7R5M6"/>
<dbReference type="PANTHER" id="PTHR44103:SF1">
    <property type="entry name" value="PROPROTEIN CONVERTASE P"/>
    <property type="match status" value="1"/>
</dbReference>
<dbReference type="EMBL" id="FNCG01000002">
    <property type="protein sequence ID" value="SDG06092.1"/>
    <property type="molecule type" value="Genomic_DNA"/>
</dbReference>
<dbReference type="STRING" id="551996.SAMN05192573_102138"/>
<dbReference type="RefSeq" id="WP_091163505.1">
    <property type="nucleotide sequence ID" value="NZ_FNCG01000002.1"/>
</dbReference>
<evidence type="ECO:0000313" key="2">
    <source>
        <dbReference type="EMBL" id="SDG06092.1"/>
    </source>
</evidence>
<dbReference type="Pfam" id="PF13517">
    <property type="entry name" value="FG-GAP_3"/>
    <property type="match status" value="2"/>
</dbReference>
<protein>
    <submittedName>
        <fullName evidence="2">Repeat domain-containing protein</fullName>
    </submittedName>
</protein>
<keyword evidence="3" id="KW-1185">Reference proteome</keyword>
<proteinExistence type="predicted"/>
<reference evidence="3" key="1">
    <citation type="submission" date="2016-10" db="EMBL/GenBank/DDBJ databases">
        <authorList>
            <person name="Varghese N."/>
            <person name="Submissions S."/>
        </authorList>
    </citation>
    <scope>NUCLEOTIDE SEQUENCE [LARGE SCALE GENOMIC DNA]</scope>
    <source>
        <strain evidence="3">Gh-67</strain>
    </source>
</reference>
<dbReference type="PANTHER" id="PTHR44103">
    <property type="entry name" value="PROPROTEIN CONVERTASE P"/>
    <property type="match status" value="1"/>
</dbReference>
<accession>A0A1G7R5M6</accession>
<evidence type="ECO:0000313" key="3">
    <source>
        <dbReference type="Proteomes" id="UP000199705"/>
    </source>
</evidence>
<name>A0A1G7R5M6_9SPHI</name>
<dbReference type="InterPro" id="IPR028994">
    <property type="entry name" value="Integrin_alpha_N"/>
</dbReference>